<dbReference type="AlphaFoldDB" id="A0A9D4PZK0"/>
<keyword evidence="2" id="KW-1185">Reference proteome</keyword>
<reference evidence="1" key="2">
    <citation type="submission" date="2021-09" db="EMBL/GenBank/DDBJ databases">
        <authorList>
            <person name="Jia N."/>
            <person name="Wang J."/>
            <person name="Shi W."/>
            <person name="Du L."/>
            <person name="Sun Y."/>
            <person name="Zhan W."/>
            <person name="Jiang J."/>
            <person name="Wang Q."/>
            <person name="Zhang B."/>
            <person name="Ji P."/>
            <person name="Sakyi L.B."/>
            <person name="Cui X."/>
            <person name="Yuan T."/>
            <person name="Jiang B."/>
            <person name="Yang W."/>
            <person name="Lam T.T.-Y."/>
            <person name="Chang Q."/>
            <person name="Ding S."/>
            <person name="Wang X."/>
            <person name="Zhu J."/>
            <person name="Ruan X."/>
            <person name="Zhao L."/>
            <person name="Wei J."/>
            <person name="Que T."/>
            <person name="Du C."/>
            <person name="Cheng J."/>
            <person name="Dai P."/>
            <person name="Han X."/>
            <person name="Huang E."/>
            <person name="Gao Y."/>
            <person name="Liu J."/>
            <person name="Shao H."/>
            <person name="Ye R."/>
            <person name="Li L."/>
            <person name="Wei W."/>
            <person name="Wang X."/>
            <person name="Wang C."/>
            <person name="Huo Q."/>
            <person name="Li W."/>
            <person name="Guo W."/>
            <person name="Chen H."/>
            <person name="Chen S."/>
            <person name="Zhou L."/>
            <person name="Zhou L."/>
            <person name="Ni X."/>
            <person name="Tian J."/>
            <person name="Zhou Y."/>
            <person name="Sheng Y."/>
            <person name="Liu T."/>
            <person name="Pan Y."/>
            <person name="Xia L."/>
            <person name="Li J."/>
            <person name="Zhao F."/>
            <person name="Cao W."/>
        </authorList>
    </citation>
    <scope>NUCLEOTIDE SEQUENCE</scope>
    <source>
        <strain evidence="1">Rsan-2018</strain>
        <tissue evidence="1">Larvae</tissue>
    </source>
</reference>
<reference evidence="1" key="1">
    <citation type="journal article" date="2020" name="Cell">
        <title>Large-Scale Comparative Analyses of Tick Genomes Elucidate Their Genetic Diversity and Vector Capacities.</title>
        <authorList>
            <consortium name="Tick Genome and Microbiome Consortium (TIGMIC)"/>
            <person name="Jia N."/>
            <person name="Wang J."/>
            <person name="Shi W."/>
            <person name="Du L."/>
            <person name="Sun Y."/>
            <person name="Zhan W."/>
            <person name="Jiang J.F."/>
            <person name="Wang Q."/>
            <person name="Zhang B."/>
            <person name="Ji P."/>
            <person name="Bell-Sakyi L."/>
            <person name="Cui X.M."/>
            <person name="Yuan T.T."/>
            <person name="Jiang B.G."/>
            <person name="Yang W.F."/>
            <person name="Lam T.T."/>
            <person name="Chang Q.C."/>
            <person name="Ding S.J."/>
            <person name="Wang X.J."/>
            <person name="Zhu J.G."/>
            <person name="Ruan X.D."/>
            <person name="Zhao L."/>
            <person name="Wei J.T."/>
            <person name="Ye R.Z."/>
            <person name="Que T.C."/>
            <person name="Du C.H."/>
            <person name="Zhou Y.H."/>
            <person name="Cheng J.X."/>
            <person name="Dai P.F."/>
            <person name="Guo W.B."/>
            <person name="Han X.H."/>
            <person name="Huang E.J."/>
            <person name="Li L.F."/>
            <person name="Wei W."/>
            <person name="Gao Y.C."/>
            <person name="Liu J.Z."/>
            <person name="Shao H.Z."/>
            <person name="Wang X."/>
            <person name="Wang C.C."/>
            <person name="Yang T.C."/>
            <person name="Huo Q.B."/>
            <person name="Li W."/>
            <person name="Chen H.Y."/>
            <person name="Chen S.E."/>
            <person name="Zhou L.G."/>
            <person name="Ni X.B."/>
            <person name="Tian J.H."/>
            <person name="Sheng Y."/>
            <person name="Liu T."/>
            <person name="Pan Y.S."/>
            <person name="Xia L.Y."/>
            <person name="Li J."/>
            <person name="Zhao F."/>
            <person name="Cao W.C."/>
        </authorList>
    </citation>
    <scope>NUCLEOTIDE SEQUENCE</scope>
    <source>
        <strain evidence="1">Rsan-2018</strain>
    </source>
</reference>
<protein>
    <submittedName>
        <fullName evidence="1">Uncharacterized protein</fullName>
    </submittedName>
</protein>
<evidence type="ECO:0000313" key="2">
    <source>
        <dbReference type="Proteomes" id="UP000821837"/>
    </source>
</evidence>
<proteinExistence type="predicted"/>
<gene>
    <name evidence="1" type="ORF">HPB52_011361</name>
</gene>
<accession>A0A9D4PZK0</accession>
<name>A0A9D4PZK0_RHISA</name>
<sequence length="126" mass="14113">MPASPPPPPPDHRRHRPRPHKLLLLIMADRSVVTETHADVSLSGHVACNQAAHHPLPHPITAVLTRRPLAVNLDGLPFHQDHHVFLEIQPQRREQPSLFLLNVYNPPCATENASFTPCSAPLQREQ</sequence>
<comment type="caution">
    <text evidence="1">The sequence shown here is derived from an EMBL/GenBank/DDBJ whole genome shotgun (WGS) entry which is preliminary data.</text>
</comment>
<dbReference type="Proteomes" id="UP000821837">
    <property type="component" value="Chromosome 3"/>
</dbReference>
<dbReference type="EMBL" id="JABSTV010001249">
    <property type="protein sequence ID" value="KAH7961699.1"/>
    <property type="molecule type" value="Genomic_DNA"/>
</dbReference>
<organism evidence="1 2">
    <name type="scientific">Rhipicephalus sanguineus</name>
    <name type="common">Brown dog tick</name>
    <name type="synonym">Ixodes sanguineus</name>
    <dbReference type="NCBI Taxonomy" id="34632"/>
    <lineage>
        <taxon>Eukaryota</taxon>
        <taxon>Metazoa</taxon>
        <taxon>Ecdysozoa</taxon>
        <taxon>Arthropoda</taxon>
        <taxon>Chelicerata</taxon>
        <taxon>Arachnida</taxon>
        <taxon>Acari</taxon>
        <taxon>Parasitiformes</taxon>
        <taxon>Ixodida</taxon>
        <taxon>Ixodoidea</taxon>
        <taxon>Ixodidae</taxon>
        <taxon>Rhipicephalinae</taxon>
        <taxon>Rhipicephalus</taxon>
        <taxon>Rhipicephalus</taxon>
    </lineage>
</organism>
<evidence type="ECO:0000313" key="1">
    <source>
        <dbReference type="EMBL" id="KAH7961699.1"/>
    </source>
</evidence>